<organism evidence="1 2">
    <name type="scientific">Cucurbita moschata</name>
    <name type="common">Winter crookneck squash</name>
    <name type="synonym">Cucurbita pepo var. moschata</name>
    <dbReference type="NCBI Taxonomy" id="3662"/>
    <lineage>
        <taxon>Eukaryota</taxon>
        <taxon>Viridiplantae</taxon>
        <taxon>Streptophyta</taxon>
        <taxon>Embryophyta</taxon>
        <taxon>Tracheophyta</taxon>
        <taxon>Spermatophyta</taxon>
        <taxon>Magnoliopsida</taxon>
        <taxon>eudicotyledons</taxon>
        <taxon>Gunneridae</taxon>
        <taxon>Pentapetalae</taxon>
        <taxon>rosids</taxon>
        <taxon>fabids</taxon>
        <taxon>Cucurbitales</taxon>
        <taxon>Cucurbitaceae</taxon>
        <taxon>Cucurbiteae</taxon>
        <taxon>Cucurbita</taxon>
    </lineage>
</organism>
<evidence type="ECO:0000313" key="1">
    <source>
        <dbReference type="Proteomes" id="UP000504609"/>
    </source>
</evidence>
<gene>
    <name evidence="2" type="primary">LOC111446233</name>
</gene>
<accession>A0A6J1FKF0</accession>
<proteinExistence type="predicted"/>
<dbReference type="AlphaFoldDB" id="A0A6J1FKF0"/>
<name>A0A6J1FKF0_CUCMO</name>
<dbReference type="RefSeq" id="XP_022940727.1">
    <property type="nucleotide sequence ID" value="XM_023084959.1"/>
</dbReference>
<dbReference type="KEGG" id="cmos:111446233"/>
<reference evidence="2" key="1">
    <citation type="submission" date="2025-08" db="UniProtKB">
        <authorList>
            <consortium name="RefSeq"/>
        </authorList>
    </citation>
    <scope>IDENTIFICATION</scope>
    <source>
        <tissue evidence="2">Young leaves</tissue>
    </source>
</reference>
<sequence length="158" mass="17340">MASAALLALSRPRGTRGLLRPLVCFYSCNAVAWVVHSKGIVGLWGCPDRCNNSGSLGILGVDRLGFHLCRVCHGCWSSPPFDSLAGKVGYGTVMKHWHTEYPLFLSERDYFNEEPYLRNMLECHYCYSACGGTVCPCAGEIQVLEGSSPLSIEVSQNF</sequence>
<dbReference type="GeneID" id="111446233"/>
<dbReference type="Proteomes" id="UP000504609">
    <property type="component" value="Unplaced"/>
</dbReference>
<keyword evidence="1" id="KW-1185">Reference proteome</keyword>
<evidence type="ECO:0000313" key="2">
    <source>
        <dbReference type="RefSeq" id="XP_022940727.1"/>
    </source>
</evidence>
<protein>
    <submittedName>
        <fullName evidence="2">Uncharacterized protein LOC111446233</fullName>
    </submittedName>
</protein>